<dbReference type="EMBL" id="CAMXCT030005423">
    <property type="protein sequence ID" value="CAL4799616.1"/>
    <property type="molecule type" value="Genomic_DNA"/>
</dbReference>
<evidence type="ECO:0000259" key="6">
    <source>
        <dbReference type="PROSITE" id="PS51292"/>
    </source>
</evidence>
<feature type="transmembrane region" description="Helical" evidence="5">
    <location>
        <begin position="120"/>
        <end position="145"/>
    </location>
</feature>
<feature type="domain" description="RING-CH-type" evidence="6">
    <location>
        <begin position="1"/>
        <end position="61"/>
    </location>
</feature>
<evidence type="ECO:0000256" key="5">
    <source>
        <dbReference type="SAM" id="Phobius"/>
    </source>
</evidence>
<dbReference type="PANTHER" id="PTHR46347:SF1">
    <property type="entry name" value="RING_FYVE_PHD ZINC FINGER SUPERFAMILY PROTEIN"/>
    <property type="match status" value="1"/>
</dbReference>
<gene>
    <name evidence="7" type="ORF">C1SCF055_LOCUS37375</name>
</gene>
<feature type="transmembrane region" description="Helical" evidence="5">
    <location>
        <begin position="71"/>
        <end position="91"/>
    </location>
</feature>
<name>A0A9P1DNP4_9DINO</name>
<keyword evidence="1" id="KW-0479">Metal-binding</keyword>
<reference evidence="7" key="1">
    <citation type="submission" date="2022-10" db="EMBL/GenBank/DDBJ databases">
        <authorList>
            <person name="Chen Y."/>
            <person name="Dougan E. K."/>
            <person name="Chan C."/>
            <person name="Rhodes N."/>
            <person name="Thang M."/>
        </authorList>
    </citation>
    <scope>NUCLEOTIDE SEQUENCE</scope>
</reference>
<dbReference type="AlphaFoldDB" id="A0A9P1DNP4"/>
<feature type="transmembrane region" description="Helical" evidence="5">
    <location>
        <begin position="250"/>
        <end position="282"/>
    </location>
</feature>
<evidence type="ECO:0000256" key="2">
    <source>
        <dbReference type="ARBA" id="ARBA00022771"/>
    </source>
</evidence>
<organism evidence="7">
    <name type="scientific">Cladocopium goreaui</name>
    <dbReference type="NCBI Taxonomy" id="2562237"/>
    <lineage>
        <taxon>Eukaryota</taxon>
        <taxon>Sar</taxon>
        <taxon>Alveolata</taxon>
        <taxon>Dinophyceae</taxon>
        <taxon>Suessiales</taxon>
        <taxon>Symbiodiniaceae</taxon>
        <taxon>Cladocopium</taxon>
    </lineage>
</organism>
<feature type="compositionally biased region" description="Polar residues" evidence="4">
    <location>
        <begin position="317"/>
        <end position="328"/>
    </location>
</feature>
<dbReference type="PANTHER" id="PTHR46347">
    <property type="entry name" value="RING/FYVE/PHD ZINC FINGER SUPERFAMILY PROTEIN"/>
    <property type="match status" value="1"/>
</dbReference>
<keyword evidence="5" id="KW-0812">Transmembrane</keyword>
<feature type="region of interest" description="Disordered" evidence="4">
    <location>
        <begin position="312"/>
        <end position="356"/>
    </location>
</feature>
<dbReference type="SMART" id="SM00744">
    <property type="entry name" value="RINGv"/>
    <property type="match status" value="1"/>
</dbReference>
<accession>A0A9P1DNP4</accession>
<dbReference type="GO" id="GO:0008270">
    <property type="term" value="F:zinc ion binding"/>
    <property type="evidence" value="ECO:0007669"/>
    <property type="project" value="UniProtKB-KW"/>
</dbReference>
<keyword evidence="9" id="KW-1185">Reference proteome</keyword>
<evidence type="ECO:0000313" key="9">
    <source>
        <dbReference type="Proteomes" id="UP001152797"/>
    </source>
</evidence>
<dbReference type="InterPro" id="IPR011016">
    <property type="entry name" value="Znf_RING-CH"/>
</dbReference>
<dbReference type="SUPFAM" id="SSF57850">
    <property type="entry name" value="RING/U-box"/>
    <property type="match status" value="1"/>
</dbReference>
<reference evidence="8 9" key="2">
    <citation type="submission" date="2024-05" db="EMBL/GenBank/DDBJ databases">
        <authorList>
            <person name="Chen Y."/>
            <person name="Shah S."/>
            <person name="Dougan E. K."/>
            <person name="Thang M."/>
            <person name="Chan C."/>
        </authorList>
    </citation>
    <scope>NUCLEOTIDE SEQUENCE [LARGE SCALE GENOMIC DNA]</scope>
</reference>
<keyword evidence="2" id="KW-0863">Zinc-finger</keyword>
<sequence length="406" mass="45653">MDTCRICLDACAPVEEGNDLFYPCRCQAPVHPRCLDAWRTAGMNPANLTRCEVCQYHYRLDTGTKPWQIHFVFYFIAVFQIIFFFLIALGLGQLVRVTNIIEVVDWGRLSFMKPDTSRGWFFLGVCFNCFIIGSAATLYLLYLWVTGRLRRAAEDTRARRSITSEWWTTARQSRHRSRDCLRDCCHGSDDSCLLYCYLVSPDCYCYGCEACCGSCDAQCTECCQCCFDCNGCAEMPTCDMCGDCGENPCLIALLGLVMILAVVLLFIGMFVMFWTIIINLLYGIWLNQNYLREIVAGRYKVLEYNPQYDTEPVQSVEEPSSKTPNVNNDKTDKMPVEVPPQQAAMQPSAASDADAATATTIGKGMRTSSAEFVELEENFEGGTLVSVDLTGEAPETRRSSWNTNAL</sequence>
<proteinExistence type="predicted"/>
<keyword evidence="5" id="KW-0472">Membrane</keyword>
<evidence type="ECO:0000313" key="8">
    <source>
        <dbReference type="EMBL" id="CAL4799616.1"/>
    </source>
</evidence>
<feature type="region of interest" description="Disordered" evidence="4">
    <location>
        <begin position="386"/>
        <end position="406"/>
    </location>
</feature>
<dbReference type="EMBL" id="CAMXCT020005423">
    <property type="protein sequence ID" value="CAL1165679.1"/>
    <property type="molecule type" value="Genomic_DNA"/>
</dbReference>
<keyword evidence="3" id="KW-0862">Zinc</keyword>
<dbReference type="Proteomes" id="UP001152797">
    <property type="component" value="Unassembled WGS sequence"/>
</dbReference>
<dbReference type="PROSITE" id="PS51292">
    <property type="entry name" value="ZF_RING_CH"/>
    <property type="match status" value="1"/>
</dbReference>
<evidence type="ECO:0000256" key="1">
    <source>
        <dbReference type="ARBA" id="ARBA00022723"/>
    </source>
</evidence>
<feature type="compositionally biased region" description="Low complexity" evidence="4">
    <location>
        <begin position="339"/>
        <end position="356"/>
    </location>
</feature>
<keyword evidence="5" id="KW-1133">Transmembrane helix</keyword>
<evidence type="ECO:0000256" key="4">
    <source>
        <dbReference type="SAM" id="MobiDB-lite"/>
    </source>
</evidence>
<evidence type="ECO:0000256" key="3">
    <source>
        <dbReference type="ARBA" id="ARBA00022833"/>
    </source>
</evidence>
<dbReference type="EMBL" id="CAMXCT010005423">
    <property type="protein sequence ID" value="CAI4012304.1"/>
    <property type="molecule type" value="Genomic_DNA"/>
</dbReference>
<protein>
    <submittedName>
        <fullName evidence="8">Serine hydroxymethyltransferase</fullName>
    </submittedName>
</protein>
<comment type="caution">
    <text evidence="7">The sequence shown here is derived from an EMBL/GenBank/DDBJ whole genome shotgun (WGS) entry which is preliminary data.</text>
</comment>
<evidence type="ECO:0000313" key="7">
    <source>
        <dbReference type="EMBL" id="CAI4012304.1"/>
    </source>
</evidence>
<dbReference type="OrthoDB" id="412381at2759"/>